<dbReference type="InterPro" id="IPR004133">
    <property type="entry name" value="DAN_dom"/>
</dbReference>
<evidence type="ECO:0000256" key="4">
    <source>
        <dbReference type="ARBA" id="ARBA00023157"/>
    </source>
</evidence>
<feature type="chain" id="PRO_5035183983" description="DAN domain-containing protein" evidence="5">
    <location>
        <begin position="19"/>
        <end position="120"/>
    </location>
</feature>
<evidence type="ECO:0000256" key="5">
    <source>
        <dbReference type="SAM" id="SignalP"/>
    </source>
</evidence>
<dbReference type="Proteomes" id="UP000494040">
    <property type="component" value="Unassembled WGS sequence"/>
</dbReference>
<evidence type="ECO:0000256" key="3">
    <source>
        <dbReference type="ARBA" id="ARBA00022729"/>
    </source>
</evidence>
<evidence type="ECO:0000259" key="6">
    <source>
        <dbReference type="Pfam" id="PF03045"/>
    </source>
</evidence>
<dbReference type="GO" id="GO:0005615">
    <property type="term" value="C:extracellular space"/>
    <property type="evidence" value="ECO:0007669"/>
    <property type="project" value="TreeGrafter"/>
</dbReference>
<reference evidence="7" key="1">
    <citation type="submission" date="2022-01" db="UniProtKB">
        <authorList>
            <consortium name="EnsemblMetazoa"/>
        </authorList>
    </citation>
    <scope>IDENTIFICATION</scope>
</reference>
<dbReference type="EnsemblMetazoa" id="XM_014388905.2">
    <property type="protein sequence ID" value="XP_014244391.1"/>
    <property type="gene ID" value="LOC106663815"/>
</dbReference>
<dbReference type="PANTHER" id="PTHR31129">
    <property type="entry name" value="GLYCOPROTEIN HORMONE ALPHA-2"/>
    <property type="match status" value="1"/>
</dbReference>
<dbReference type="KEGG" id="clec:106663815"/>
<dbReference type="AlphaFoldDB" id="A0A8I6RIC1"/>
<organism evidence="7 8">
    <name type="scientific">Cimex lectularius</name>
    <name type="common">Bed bug</name>
    <name type="synonym">Acanthia lectularia</name>
    <dbReference type="NCBI Taxonomy" id="79782"/>
    <lineage>
        <taxon>Eukaryota</taxon>
        <taxon>Metazoa</taxon>
        <taxon>Ecdysozoa</taxon>
        <taxon>Arthropoda</taxon>
        <taxon>Hexapoda</taxon>
        <taxon>Insecta</taxon>
        <taxon>Pterygota</taxon>
        <taxon>Neoptera</taxon>
        <taxon>Paraneoptera</taxon>
        <taxon>Hemiptera</taxon>
        <taxon>Heteroptera</taxon>
        <taxon>Panheteroptera</taxon>
        <taxon>Cimicomorpha</taxon>
        <taxon>Cimicidae</taxon>
        <taxon>Cimex</taxon>
    </lineage>
</organism>
<keyword evidence="8" id="KW-1185">Reference proteome</keyword>
<evidence type="ECO:0000313" key="8">
    <source>
        <dbReference type="Proteomes" id="UP000494040"/>
    </source>
</evidence>
<evidence type="ECO:0000313" key="7">
    <source>
        <dbReference type="EnsemblMetazoa" id="XP_014244391.1"/>
    </source>
</evidence>
<evidence type="ECO:0000256" key="2">
    <source>
        <dbReference type="ARBA" id="ARBA00022525"/>
    </source>
</evidence>
<dbReference type="OrthoDB" id="6421717at2759"/>
<sequence>MYRLILALLLCNLASAFGQKDSWEKPGCSRVAHSRKVSIPDCVEFYLTTNACIGYCESWAVPSPPETIFNNPLQGITSIGQCCNMIETEDVSVTVRCLDETKELIFKSAKSCSCYHCKKD</sequence>
<keyword evidence="2" id="KW-0964">Secreted</keyword>
<proteinExistence type="predicted"/>
<dbReference type="FunFam" id="2.10.90.10:FF:000049">
    <property type="entry name" value="Glycoprotein hormone alpha 2"/>
    <property type="match status" value="1"/>
</dbReference>
<dbReference type="OMA" id="CCNIMES"/>
<feature type="domain" description="DAN" evidence="6">
    <location>
        <begin position="19"/>
        <end position="115"/>
    </location>
</feature>
<protein>
    <recommendedName>
        <fullName evidence="6">DAN domain-containing protein</fullName>
    </recommendedName>
</protein>
<gene>
    <name evidence="7" type="primary">106663815</name>
</gene>
<dbReference type="GO" id="GO:0051427">
    <property type="term" value="F:hormone receptor binding"/>
    <property type="evidence" value="ECO:0007669"/>
    <property type="project" value="TreeGrafter"/>
</dbReference>
<dbReference type="GO" id="GO:0007166">
    <property type="term" value="P:cell surface receptor signaling pathway"/>
    <property type="evidence" value="ECO:0007669"/>
    <property type="project" value="TreeGrafter"/>
</dbReference>
<evidence type="ECO:0000256" key="1">
    <source>
        <dbReference type="ARBA" id="ARBA00004613"/>
    </source>
</evidence>
<dbReference type="InterPro" id="IPR052680">
    <property type="entry name" value="Glyco_Hormone_Alpha"/>
</dbReference>
<comment type="subcellular location">
    <subcellularLocation>
        <location evidence="1">Secreted</location>
    </subcellularLocation>
</comment>
<dbReference type="InterPro" id="IPR029034">
    <property type="entry name" value="Cystine-knot_cytokine"/>
</dbReference>
<keyword evidence="4" id="KW-1015">Disulfide bond</keyword>
<dbReference type="PANTHER" id="PTHR31129:SF2">
    <property type="entry name" value="GLYCOPROTEIN HORMONE ALPHA-2"/>
    <property type="match status" value="1"/>
</dbReference>
<feature type="signal peptide" evidence="5">
    <location>
        <begin position="1"/>
        <end position="18"/>
    </location>
</feature>
<keyword evidence="3 5" id="KW-0732">Signal</keyword>
<accession>A0A8I6RIC1</accession>
<dbReference type="Pfam" id="PF03045">
    <property type="entry name" value="DAN"/>
    <property type="match status" value="1"/>
</dbReference>
<dbReference type="Gene3D" id="2.10.90.10">
    <property type="entry name" value="Cystine-knot cytokines"/>
    <property type="match status" value="1"/>
</dbReference>
<name>A0A8I6RIC1_CIMLE</name>